<dbReference type="Proteomes" id="UP000466831">
    <property type="component" value="Chromosome"/>
</dbReference>
<evidence type="ECO:0000313" key="3">
    <source>
        <dbReference type="Proteomes" id="UP000466831"/>
    </source>
</evidence>
<feature type="transmembrane region" description="Helical" evidence="1">
    <location>
        <begin position="161"/>
        <end position="180"/>
    </location>
</feature>
<keyword evidence="3" id="KW-1185">Reference proteome</keyword>
<feature type="transmembrane region" description="Helical" evidence="1">
    <location>
        <begin position="187"/>
        <end position="207"/>
    </location>
</feature>
<keyword evidence="1" id="KW-1133">Transmembrane helix</keyword>
<reference evidence="2 3" key="1">
    <citation type="journal article" date="2019" name="Emerg. Microbes Infect.">
        <title>Comprehensive subspecies identification of 175 nontuberculous mycobacteria species based on 7547 genomic profiles.</title>
        <authorList>
            <person name="Matsumoto Y."/>
            <person name="Kinjo T."/>
            <person name="Motooka D."/>
            <person name="Nabeya D."/>
            <person name="Jung N."/>
            <person name="Uechi K."/>
            <person name="Horii T."/>
            <person name="Iida T."/>
            <person name="Fujita J."/>
            <person name="Nakamura S."/>
        </authorList>
    </citation>
    <scope>NUCLEOTIDE SEQUENCE [LARGE SCALE GENOMIC DNA]</scope>
    <source>
        <strain evidence="2 3">JCM 17324</strain>
    </source>
</reference>
<organism evidence="2 3">
    <name type="scientific">Mycobacterium marseillense</name>
    <dbReference type="NCBI Taxonomy" id="701042"/>
    <lineage>
        <taxon>Bacteria</taxon>
        <taxon>Bacillati</taxon>
        <taxon>Actinomycetota</taxon>
        <taxon>Actinomycetes</taxon>
        <taxon>Mycobacteriales</taxon>
        <taxon>Mycobacteriaceae</taxon>
        <taxon>Mycobacterium</taxon>
        <taxon>Mycobacterium avium complex (MAC)</taxon>
    </lineage>
</organism>
<dbReference type="PANTHER" id="PTHR40761:SF1">
    <property type="entry name" value="CONSERVED INTEGRAL MEMBRANE ALANINE VALINE AND LEUCINE RICH PROTEIN-RELATED"/>
    <property type="match status" value="1"/>
</dbReference>
<dbReference type="EMBL" id="AP022584">
    <property type="protein sequence ID" value="BBY14316.1"/>
    <property type="molecule type" value="Genomic_DNA"/>
</dbReference>
<keyword evidence="1" id="KW-0472">Membrane</keyword>
<evidence type="ECO:0000313" key="2">
    <source>
        <dbReference type="EMBL" id="BBY14316.1"/>
    </source>
</evidence>
<feature type="transmembrane region" description="Helical" evidence="1">
    <location>
        <begin position="78"/>
        <end position="96"/>
    </location>
</feature>
<protein>
    <submittedName>
        <fullName evidence="2">Uncharacterized protein</fullName>
    </submittedName>
</protein>
<dbReference type="NCBIfam" id="NF038012">
    <property type="entry name" value="DMT_1"/>
    <property type="match status" value="1"/>
</dbReference>
<dbReference type="PANTHER" id="PTHR40761">
    <property type="entry name" value="CONSERVED INTEGRAL MEMBRANE ALANINE VALINE AND LEUCINE RICH PROTEIN-RELATED"/>
    <property type="match status" value="1"/>
</dbReference>
<name>A0ABN5ZZ94_9MYCO</name>
<feature type="transmembrane region" description="Helical" evidence="1">
    <location>
        <begin position="284"/>
        <end position="303"/>
    </location>
</feature>
<keyword evidence="1" id="KW-0812">Transmembrane</keyword>
<feature type="transmembrane region" description="Helical" evidence="1">
    <location>
        <begin position="132"/>
        <end position="149"/>
    </location>
</feature>
<accession>A0ABN5ZZ94</accession>
<evidence type="ECO:0000256" key="1">
    <source>
        <dbReference type="SAM" id="Phobius"/>
    </source>
</evidence>
<feature type="transmembrane region" description="Helical" evidence="1">
    <location>
        <begin position="102"/>
        <end position="120"/>
    </location>
</feature>
<proteinExistence type="predicted"/>
<gene>
    <name evidence="2" type="ORF">MMARJ_50560</name>
</gene>
<sequence>MIRDVLCGNDVDQYRGAGAGRDGVSLMGRTDIAALLALSSALCVAVGDVLQQRAAHCITDRAVGSVELFANLLRSQRWWWGTVLLAASIGLQAAALAGGSVLLVQALLMFSVLFALPINARLWHRTVTAGEWTWAALLTAGVSVVVIVGNPRAGHSGASLGTWAAVAAVLGPLLVGCAVAGRIRGGAVAAVLFAFVSGSLWGIFAVLTKEVVARLGDGVGALTRTPELYACILVALGGVAWSQSAFRAGPLTASMPTLQMSQPVVAAVLGVVVLGEVLDTGRTGMIALVAAALVMTAAIIKLARVEAVATRDGVEARRHEEAGQPA</sequence>